<feature type="chain" id="PRO_5003613661" evidence="1">
    <location>
        <begin position="22"/>
        <end position="125"/>
    </location>
</feature>
<proteinExistence type="predicted"/>
<keyword evidence="3" id="KW-1185">Reference proteome</keyword>
<dbReference type="Proteomes" id="UP000005234">
    <property type="component" value="Chromosome"/>
</dbReference>
<sequence length="125" mass="13707">MKQGGRWAAWVALAWVGLAQASDRDGPDCASWPTNMAEVQLQNLGLLNLAQVDLSGIKAERLTSQSSGHDDYGKVIYRQIHDIRFPLKDGREVCVVTDSKSLDTECSIGTVDVYVVSRMIDGSRP</sequence>
<evidence type="ECO:0000256" key="1">
    <source>
        <dbReference type="SAM" id="SignalP"/>
    </source>
</evidence>
<gene>
    <name evidence="2" type="ordered locus">Fraau_1315</name>
</gene>
<keyword evidence="1" id="KW-0732">Signal</keyword>
<evidence type="ECO:0000313" key="2">
    <source>
        <dbReference type="EMBL" id="AFC85754.1"/>
    </source>
</evidence>
<organism evidence="2 3">
    <name type="scientific">Frateuria aurantia (strain ATCC 33424 / DSM 6220 / KCTC 2777 / LMG 1558 / NBRC 3245 / NCIMB 13370)</name>
    <name type="common">Acetobacter aurantius</name>
    <dbReference type="NCBI Taxonomy" id="767434"/>
    <lineage>
        <taxon>Bacteria</taxon>
        <taxon>Pseudomonadati</taxon>
        <taxon>Pseudomonadota</taxon>
        <taxon>Gammaproteobacteria</taxon>
        <taxon>Lysobacterales</taxon>
        <taxon>Rhodanobacteraceae</taxon>
        <taxon>Frateuria</taxon>
    </lineage>
</organism>
<feature type="signal peptide" evidence="1">
    <location>
        <begin position="1"/>
        <end position="21"/>
    </location>
</feature>
<dbReference type="KEGG" id="fau:Fraau_1315"/>
<reference evidence="2" key="1">
    <citation type="submission" date="2012-02" db="EMBL/GenBank/DDBJ databases">
        <title>The complete genome of Frateuria aurantia DSM 6220.</title>
        <authorList>
            <consortium name="US DOE Joint Genome Institute (JGI-PGF)"/>
            <person name="Lucas S."/>
            <person name="Copeland A."/>
            <person name="Lapidus A."/>
            <person name="Glavina del Rio T."/>
            <person name="Dalin E."/>
            <person name="Tice H."/>
            <person name="Bruce D."/>
            <person name="Goodwin L."/>
            <person name="Pitluck S."/>
            <person name="Peters L."/>
            <person name="Ovchinnikova G."/>
            <person name="Teshima H."/>
            <person name="Kyrpides N."/>
            <person name="Mavromatis K."/>
            <person name="Ivanova N."/>
            <person name="Brettin T."/>
            <person name="Detter J.C."/>
            <person name="Han C."/>
            <person name="Larimer F."/>
            <person name="Land M."/>
            <person name="Hauser L."/>
            <person name="Markowitz V."/>
            <person name="Cheng J.-F."/>
            <person name="Hugenholtz P."/>
            <person name="Woyke T."/>
            <person name="Wu D."/>
            <person name="Brambilla E."/>
            <person name="Klenk H.-P."/>
            <person name="Eisen J.A."/>
        </authorList>
    </citation>
    <scope>NUCLEOTIDE SEQUENCE</scope>
    <source>
        <strain evidence="2">DSM 6220</strain>
    </source>
</reference>
<name>H8L5F3_FRAAD</name>
<evidence type="ECO:0000313" key="3">
    <source>
        <dbReference type="Proteomes" id="UP000005234"/>
    </source>
</evidence>
<dbReference type="HOGENOM" id="CLU_170149_0_0_6"/>
<protein>
    <submittedName>
        <fullName evidence="2">Uncharacterized protein</fullName>
    </submittedName>
</protein>
<accession>H8L5F3</accession>
<dbReference type="EMBL" id="CP003350">
    <property type="protein sequence ID" value="AFC85754.1"/>
    <property type="molecule type" value="Genomic_DNA"/>
</dbReference>
<dbReference type="AlphaFoldDB" id="H8L5F3"/>